<organism evidence="5 6">
    <name type="scientific">Oldenlandia corymbosa var. corymbosa</name>
    <dbReference type="NCBI Taxonomy" id="529605"/>
    <lineage>
        <taxon>Eukaryota</taxon>
        <taxon>Viridiplantae</taxon>
        <taxon>Streptophyta</taxon>
        <taxon>Embryophyta</taxon>
        <taxon>Tracheophyta</taxon>
        <taxon>Spermatophyta</taxon>
        <taxon>Magnoliopsida</taxon>
        <taxon>eudicotyledons</taxon>
        <taxon>Gunneridae</taxon>
        <taxon>Pentapetalae</taxon>
        <taxon>asterids</taxon>
        <taxon>lamiids</taxon>
        <taxon>Gentianales</taxon>
        <taxon>Rubiaceae</taxon>
        <taxon>Rubioideae</taxon>
        <taxon>Spermacoceae</taxon>
        <taxon>Hedyotis-Oldenlandia complex</taxon>
        <taxon>Oldenlandia</taxon>
    </lineage>
</organism>
<evidence type="ECO:0000256" key="1">
    <source>
        <dbReference type="ARBA" id="ARBA00004123"/>
    </source>
</evidence>
<dbReference type="InterPro" id="IPR011989">
    <property type="entry name" value="ARM-like"/>
</dbReference>
<dbReference type="Gene3D" id="1.25.10.10">
    <property type="entry name" value="Leucine-rich Repeat Variant"/>
    <property type="match status" value="1"/>
</dbReference>
<gene>
    <name evidence="5" type="ORF">OLC1_LOCUS10799</name>
</gene>
<evidence type="ECO:0000256" key="2">
    <source>
        <dbReference type="ARBA" id="ARBA00010511"/>
    </source>
</evidence>
<dbReference type="PANTHER" id="PTHR34105">
    <property type="entry name" value="PROLINE-, GLUTAMIC ACID- AND LEUCINE-RICH PROTEIN 1"/>
    <property type="match status" value="1"/>
</dbReference>
<keyword evidence="3" id="KW-0539">Nucleus</keyword>
<evidence type="ECO:0000313" key="6">
    <source>
        <dbReference type="Proteomes" id="UP001161247"/>
    </source>
</evidence>
<evidence type="ECO:0000259" key="4">
    <source>
        <dbReference type="Pfam" id="PF08167"/>
    </source>
</evidence>
<evidence type="ECO:0000313" key="5">
    <source>
        <dbReference type="EMBL" id="CAI9101137.1"/>
    </source>
</evidence>
<comment type="similarity">
    <text evidence="2">Belongs to the RIX1/PELP1 family.</text>
</comment>
<dbReference type="PANTHER" id="PTHR34105:SF1">
    <property type="entry name" value="PROLINE-, GLUTAMIC ACID- AND LEUCINE-RICH PROTEIN 1"/>
    <property type="match status" value="1"/>
</dbReference>
<feature type="domain" description="Pre-rRNA-processing protein RIX1 N-terminal" evidence="4">
    <location>
        <begin position="8"/>
        <end position="145"/>
    </location>
</feature>
<dbReference type="GO" id="GO:0006364">
    <property type="term" value="P:rRNA processing"/>
    <property type="evidence" value="ECO:0007669"/>
    <property type="project" value="TreeGrafter"/>
</dbReference>
<proteinExistence type="inferred from homology"/>
<protein>
    <submittedName>
        <fullName evidence="5">OLC1v1038396C1</fullName>
    </submittedName>
</protein>
<dbReference type="GO" id="GO:0005634">
    <property type="term" value="C:nucleus"/>
    <property type="evidence" value="ECO:0007669"/>
    <property type="project" value="UniProtKB-SubCell"/>
</dbReference>
<dbReference type="SUPFAM" id="SSF48371">
    <property type="entry name" value="ARM repeat"/>
    <property type="match status" value="1"/>
</dbReference>
<keyword evidence="6" id="KW-1185">Reference proteome</keyword>
<dbReference type="InterPro" id="IPR016024">
    <property type="entry name" value="ARM-type_fold"/>
</dbReference>
<name>A0AAV1D0A5_OLDCO</name>
<comment type="subcellular location">
    <subcellularLocation>
        <location evidence="1">Nucleus</location>
    </subcellularLocation>
</comment>
<dbReference type="InterPro" id="IPR012583">
    <property type="entry name" value="RIX1_N"/>
</dbReference>
<sequence>MGMNSLLPDKVCAGICLLGLTFHECSPERFSTSSSEWFNIIFSHIQHIDQTSDAPFVRVASWISLSALFTRLVGSPTADKDGKTLAKKLIQPVLKLLNEESSNPVFEEAICLFCRLINYFPSSVGGHYDGVEAAIFSRFMSENDDTDLLKKLGHCSVMLPKSRGDEESWSLMMQKVLLFLNDQLTLAFQGLKEEETSNYEVVRPLVPPGRNPLPPFGSPTALKEHSDLPVPVPVLIALAKRVLMVDGSFSPSSPYIELSLHVAAITRLLTEYLRTWSLASVPEIRIKAYSGLELLLHSMGMGFAIYVIEVVINNAFIDLGSSFHEKSSTCDAGFYEASEKTEQQPFGKKRKHAISTDSVEKRSRRGGMAVERSTNLTPISVRIAALKLLEALLNVAGGYRSGAWRPKVDNLLIEVATDACNWGSIYNKSVALCAEATPMRQKLQVASLRALKASLLSSPHFPPPHLPQSLEIFRKGTSKIGRKICKECSRALLALDVLMRPRVLSLVDCDDDVASDKLPEIDSPRGNDSFLIGAQGKQLSQPHSDDDLFERWTGHGETEVGFGKDTGTPYVTSGYLPPVGKLLPRDRPSEIGVDNLRPSGATAADVIGVDGDGLMVKSMADETHEQKGKMNYVEGQKIACYIGE</sequence>
<dbReference type="EMBL" id="OX459121">
    <property type="protein sequence ID" value="CAI9101137.1"/>
    <property type="molecule type" value="Genomic_DNA"/>
</dbReference>
<dbReference type="Pfam" id="PF08167">
    <property type="entry name" value="RIX1"/>
    <property type="match status" value="1"/>
</dbReference>
<evidence type="ECO:0000256" key="3">
    <source>
        <dbReference type="ARBA" id="ARBA00023242"/>
    </source>
</evidence>
<dbReference type="AlphaFoldDB" id="A0AAV1D0A5"/>
<accession>A0AAV1D0A5</accession>
<dbReference type="Proteomes" id="UP001161247">
    <property type="component" value="Chromosome 4"/>
</dbReference>
<reference evidence="5" key="1">
    <citation type="submission" date="2023-03" db="EMBL/GenBank/DDBJ databases">
        <authorList>
            <person name="Julca I."/>
        </authorList>
    </citation>
    <scope>NUCLEOTIDE SEQUENCE</scope>
</reference>